<proteinExistence type="predicted"/>
<evidence type="ECO:0000259" key="1">
    <source>
        <dbReference type="PROSITE" id="PS51819"/>
    </source>
</evidence>
<dbReference type="InterPro" id="IPR004360">
    <property type="entry name" value="Glyas_Fos-R_dOase_dom"/>
</dbReference>
<feature type="domain" description="VOC" evidence="1">
    <location>
        <begin position="21"/>
        <end position="132"/>
    </location>
</feature>
<organism evidence="2 3">
    <name type="scientific">Lentilactobacillus diolivorans DSM 14421</name>
    <dbReference type="NCBI Taxonomy" id="1423739"/>
    <lineage>
        <taxon>Bacteria</taxon>
        <taxon>Bacillati</taxon>
        <taxon>Bacillota</taxon>
        <taxon>Bacilli</taxon>
        <taxon>Lactobacillales</taxon>
        <taxon>Lactobacillaceae</taxon>
        <taxon>Lentilactobacillus</taxon>
    </lineage>
</organism>
<comment type="caution">
    <text evidence="2">The sequence shown here is derived from an EMBL/GenBank/DDBJ whole genome shotgun (WGS) entry which is preliminary data.</text>
</comment>
<dbReference type="AlphaFoldDB" id="A0A0R1SH21"/>
<evidence type="ECO:0000313" key="2">
    <source>
        <dbReference type="EMBL" id="KRL65461.1"/>
    </source>
</evidence>
<dbReference type="PATRIC" id="fig|1423739.3.peg.302"/>
<dbReference type="Gene3D" id="3.10.180.10">
    <property type="entry name" value="2,3-Dihydroxybiphenyl 1,2-Dioxygenase, domain 1"/>
    <property type="match status" value="1"/>
</dbReference>
<sequence>MGVLLFTIPTERRITFMNIREIEYITIPVSNLEVSLRFYHEVFDLRIVDLPNGDKGADLRKQFLDFHIEDKVEHPTSFGLIAHDSMKDIKAHLINYFVDIVSEPTEKTEVRRNVNSITILDPDKNRIEVNEFR</sequence>
<accession>A0A0R1SH21</accession>
<gene>
    <name evidence="2" type="ORF">FC85_GL000290</name>
</gene>
<evidence type="ECO:0000313" key="3">
    <source>
        <dbReference type="Proteomes" id="UP000052013"/>
    </source>
</evidence>
<name>A0A0R1SH21_9LACO</name>
<dbReference type="STRING" id="1423739.FC85_GL000290"/>
<dbReference type="InterPro" id="IPR029068">
    <property type="entry name" value="Glyas_Bleomycin-R_OHBP_Dase"/>
</dbReference>
<reference evidence="2 3" key="1">
    <citation type="journal article" date="2015" name="Genome Announc.">
        <title>Expanding the biotechnology potential of lactobacilli through comparative genomics of 213 strains and associated genera.</title>
        <authorList>
            <person name="Sun Z."/>
            <person name="Harris H.M."/>
            <person name="McCann A."/>
            <person name="Guo C."/>
            <person name="Argimon S."/>
            <person name="Zhang W."/>
            <person name="Yang X."/>
            <person name="Jeffery I.B."/>
            <person name="Cooney J.C."/>
            <person name="Kagawa T.F."/>
            <person name="Liu W."/>
            <person name="Song Y."/>
            <person name="Salvetti E."/>
            <person name="Wrobel A."/>
            <person name="Rasinkangas P."/>
            <person name="Parkhill J."/>
            <person name="Rea M.C."/>
            <person name="O'Sullivan O."/>
            <person name="Ritari J."/>
            <person name="Douillard F.P."/>
            <person name="Paul Ross R."/>
            <person name="Yang R."/>
            <person name="Briner A.E."/>
            <person name="Felis G.E."/>
            <person name="de Vos W.M."/>
            <person name="Barrangou R."/>
            <person name="Klaenhammer T.R."/>
            <person name="Caufield P.W."/>
            <person name="Cui Y."/>
            <person name="Zhang H."/>
            <person name="O'Toole P.W."/>
        </authorList>
    </citation>
    <scope>NUCLEOTIDE SEQUENCE [LARGE SCALE GENOMIC DNA]</scope>
    <source>
        <strain evidence="2 3">DSM 14421</strain>
    </source>
</reference>
<dbReference type="SUPFAM" id="SSF54593">
    <property type="entry name" value="Glyoxalase/Bleomycin resistance protein/Dihydroxybiphenyl dioxygenase"/>
    <property type="match status" value="1"/>
</dbReference>
<protein>
    <submittedName>
        <fullName evidence="2">Bleomycin resistance protein</fullName>
    </submittedName>
</protein>
<dbReference type="EMBL" id="AZEY01000068">
    <property type="protein sequence ID" value="KRL65461.1"/>
    <property type="molecule type" value="Genomic_DNA"/>
</dbReference>
<dbReference type="InterPro" id="IPR037523">
    <property type="entry name" value="VOC_core"/>
</dbReference>
<dbReference type="Pfam" id="PF00903">
    <property type="entry name" value="Glyoxalase"/>
    <property type="match status" value="1"/>
</dbReference>
<dbReference type="PROSITE" id="PS51819">
    <property type="entry name" value="VOC"/>
    <property type="match status" value="1"/>
</dbReference>
<dbReference type="Proteomes" id="UP000052013">
    <property type="component" value="Unassembled WGS sequence"/>
</dbReference>